<evidence type="ECO:0000256" key="11">
    <source>
        <dbReference type="ARBA" id="ARBA00023014"/>
    </source>
</evidence>
<comment type="function">
    <text evidence="2">Catalyzes the methylthiolation of N6-threonylcarbamoyladenosine (t(6)A), leading to the formation of 2-methylthio-N6-threonylcarbamoyladenosine (ms(2)t(6)A) at position 37 in tRNAs that read codons beginning with adenine.</text>
</comment>
<dbReference type="CDD" id="cd01335">
    <property type="entry name" value="Radical_SAM"/>
    <property type="match status" value="1"/>
</dbReference>
<comment type="caution">
    <text evidence="18">The sequence shown here is derived from an EMBL/GenBank/DDBJ whole genome shotgun (WGS) entry which is preliminary data.</text>
</comment>
<accession>A0AAI9K680</accession>
<evidence type="ECO:0000256" key="13">
    <source>
        <dbReference type="ARBA" id="ARBA00051661"/>
    </source>
</evidence>
<dbReference type="PANTHER" id="PTHR11918">
    <property type="entry name" value="RADICAL SAM PROTEINS"/>
    <property type="match status" value="1"/>
</dbReference>
<dbReference type="InterPro" id="IPR020612">
    <property type="entry name" value="Methylthiotransferase_CS"/>
</dbReference>
<comment type="similarity">
    <text evidence="14">Belongs to the methylthiotransferase family. MtaB subfamily.</text>
</comment>
<feature type="domain" description="Radical SAM core" evidence="17">
    <location>
        <begin position="153"/>
        <end position="383"/>
    </location>
</feature>
<dbReference type="InterPro" id="IPR058240">
    <property type="entry name" value="rSAM_sf"/>
</dbReference>
<dbReference type="InterPro" id="IPR023404">
    <property type="entry name" value="rSAM_horseshoe"/>
</dbReference>
<evidence type="ECO:0000313" key="18">
    <source>
        <dbReference type="EMBL" id="GFO94136.1"/>
    </source>
</evidence>
<keyword evidence="7" id="KW-0949">S-adenosyl-L-methionine</keyword>
<protein>
    <recommendedName>
        <fullName evidence="15">Threonylcarbamoyladenosine tRNA methylthiotransferase MtaB</fullName>
        <ecNumber evidence="3">2.8.4.5</ecNumber>
    </recommendedName>
    <alternativeName>
        <fullName evidence="12">tRNA-t(6)A37 methylthiotransferase</fullName>
    </alternativeName>
</protein>
<evidence type="ECO:0000256" key="1">
    <source>
        <dbReference type="ARBA" id="ARBA00001966"/>
    </source>
</evidence>
<keyword evidence="10" id="KW-0408">Iron</keyword>
<dbReference type="SFLD" id="SFLDG01082">
    <property type="entry name" value="B12-binding_domain_containing"/>
    <property type="match status" value="1"/>
</dbReference>
<evidence type="ECO:0000256" key="2">
    <source>
        <dbReference type="ARBA" id="ARBA00002399"/>
    </source>
</evidence>
<dbReference type="InterPro" id="IPR038135">
    <property type="entry name" value="Methylthiotransferase_N_sf"/>
</dbReference>
<evidence type="ECO:0000256" key="8">
    <source>
        <dbReference type="ARBA" id="ARBA00022694"/>
    </source>
</evidence>
<dbReference type="NCBIfam" id="TIGR00089">
    <property type="entry name" value="MiaB/RimO family radical SAM methylthiotransferase"/>
    <property type="match status" value="1"/>
</dbReference>
<evidence type="ECO:0000256" key="3">
    <source>
        <dbReference type="ARBA" id="ARBA00013273"/>
    </source>
</evidence>
<evidence type="ECO:0000256" key="12">
    <source>
        <dbReference type="ARBA" id="ARBA00031213"/>
    </source>
</evidence>
<evidence type="ECO:0000256" key="4">
    <source>
        <dbReference type="ARBA" id="ARBA00022485"/>
    </source>
</evidence>
<dbReference type="PROSITE" id="PS01278">
    <property type="entry name" value="MTTASE_RADICAL"/>
    <property type="match status" value="1"/>
</dbReference>
<reference evidence="18" key="1">
    <citation type="submission" date="2020-06" db="EMBL/GenBank/DDBJ databases">
        <title>Characterization of fructooligosaccharide metabolism and fructooligosaccharide-degrading enzymes in human commensal butyrate producers.</title>
        <authorList>
            <person name="Tanno H."/>
            <person name="Fujii T."/>
            <person name="Hirano K."/>
            <person name="Maeno S."/>
            <person name="Tonozuka T."/>
            <person name="Sakamoto M."/>
            <person name="Ohkuma M."/>
            <person name="Tochio T."/>
            <person name="Endo A."/>
        </authorList>
    </citation>
    <scope>NUCLEOTIDE SEQUENCE</scope>
    <source>
        <strain evidence="18">JCM 31265</strain>
    </source>
</reference>
<comment type="catalytic activity">
    <reaction evidence="13">
        <text>N(6)-L-threonylcarbamoyladenosine(37) in tRNA + (sulfur carrier)-SH + AH2 + 2 S-adenosyl-L-methionine = 2-methylsulfanyl-N(6)-L-threonylcarbamoyladenosine(37) in tRNA + (sulfur carrier)-H + 5'-deoxyadenosine + L-methionine + A + S-adenosyl-L-homocysteine + 2 H(+)</text>
        <dbReference type="Rhea" id="RHEA:37075"/>
        <dbReference type="Rhea" id="RHEA-COMP:10163"/>
        <dbReference type="Rhea" id="RHEA-COMP:11092"/>
        <dbReference type="Rhea" id="RHEA-COMP:14737"/>
        <dbReference type="Rhea" id="RHEA-COMP:14739"/>
        <dbReference type="ChEBI" id="CHEBI:13193"/>
        <dbReference type="ChEBI" id="CHEBI:15378"/>
        <dbReference type="ChEBI" id="CHEBI:17319"/>
        <dbReference type="ChEBI" id="CHEBI:17499"/>
        <dbReference type="ChEBI" id="CHEBI:29917"/>
        <dbReference type="ChEBI" id="CHEBI:57844"/>
        <dbReference type="ChEBI" id="CHEBI:57856"/>
        <dbReference type="ChEBI" id="CHEBI:59789"/>
        <dbReference type="ChEBI" id="CHEBI:64428"/>
        <dbReference type="ChEBI" id="CHEBI:74418"/>
        <dbReference type="ChEBI" id="CHEBI:74420"/>
        <dbReference type="EC" id="2.8.4.5"/>
    </reaction>
</comment>
<dbReference type="GO" id="GO:0051539">
    <property type="term" value="F:4 iron, 4 sulfur cluster binding"/>
    <property type="evidence" value="ECO:0007669"/>
    <property type="project" value="UniProtKB-KW"/>
</dbReference>
<evidence type="ECO:0000313" key="19">
    <source>
        <dbReference type="Proteomes" id="UP000660047"/>
    </source>
</evidence>
<evidence type="ECO:0000259" key="17">
    <source>
        <dbReference type="PROSITE" id="PS51918"/>
    </source>
</evidence>
<dbReference type="FunFam" id="3.80.30.20:FF:000001">
    <property type="entry name" value="tRNA-2-methylthio-N(6)-dimethylallyladenosine synthase 2"/>
    <property type="match status" value="1"/>
</dbReference>
<evidence type="ECO:0000256" key="7">
    <source>
        <dbReference type="ARBA" id="ARBA00022691"/>
    </source>
</evidence>
<dbReference type="SMART" id="SM00729">
    <property type="entry name" value="Elp3"/>
    <property type="match status" value="1"/>
</dbReference>
<dbReference type="EMBL" id="BLYL01000005">
    <property type="protein sequence ID" value="GFO94136.1"/>
    <property type="molecule type" value="Genomic_DNA"/>
</dbReference>
<dbReference type="SUPFAM" id="SSF102114">
    <property type="entry name" value="Radical SAM enzymes"/>
    <property type="match status" value="1"/>
</dbReference>
<dbReference type="InterPro" id="IPR007197">
    <property type="entry name" value="rSAM"/>
</dbReference>
<sequence length="452" mass="50852">MLKGMSVAATTLGCKVNQAETDSMLDMLKAAGANIVEFDEKADIYIVNTCSVTNIADKKSRQMLHRARKMNPDGIVIAAGCYVQSAREILEQDEAIDIVISNNKKKSITEIVNDYINVRNNEKNAPGKDHEAMEYFVDISRETEYEEMGGHVPVGHTRAYVKIQDGCNQFCSYCIIPYVRGRIRSRSQEAILAEVSELAEAGIKEVVLTGIHISSYGKDKNNEGALIELIEAISKIKGIKRIRLGSLEPGIITEEFVERISSNSKVCPHFHLSLQSGCDSVLKRMNRKYTCEQYFEKCDMLRKAYKSPALTTDVIVGFPGETEEEFAETVRYLTELNLYEMHIFKYSPRKGTVAAAMKEQVAPEIKNERSDVLLKLAHDNKTAYEAQFEGCELEVLVEEVVKKDNKTYLRGHTERYMDILIDVGDISMPESFVNSFVYVTYTQNGGNLPLLL</sequence>
<dbReference type="RefSeq" id="WP_015533129.1">
    <property type="nucleotide sequence ID" value="NZ_BLYL01000005.1"/>
</dbReference>
<name>A0AAI9K680_9FIRM</name>
<dbReference type="PROSITE" id="PS51918">
    <property type="entry name" value="RADICAL_SAM"/>
    <property type="match status" value="1"/>
</dbReference>
<dbReference type="FunFam" id="3.40.50.12160:FF:000004">
    <property type="entry name" value="Threonylcarbamoyladenosine tRNA methylthiotransferase MtaB"/>
    <property type="match status" value="1"/>
</dbReference>
<dbReference type="Proteomes" id="UP000660047">
    <property type="component" value="Unassembled WGS sequence"/>
</dbReference>
<dbReference type="GO" id="GO:0035598">
    <property type="term" value="F:tRNA (N(6)-L-threonylcarbamoyladenosine(37)-C(2))-methylthiotransferase activity"/>
    <property type="evidence" value="ECO:0007669"/>
    <property type="project" value="UniProtKB-EC"/>
</dbReference>
<feature type="domain" description="MTTase N-terminal" evidence="16">
    <location>
        <begin position="5"/>
        <end position="117"/>
    </location>
</feature>
<keyword evidence="11" id="KW-0411">Iron-sulfur</keyword>
<dbReference type="InterPro" id="IPR006638">
    <property type="entry name" value="Elp3/MiaA/NifB-like_rSAM"/>
</dbReference>
<dbReference type="Pfam" id="PF00919">
    <property type="entry name" value="UPF0004"/>
    <property type="match status" value="1"/>
</dbReference>
<dbReference type="Gene3D" id="3.80.30.20">
    <property type="entry name" value="tm_1862 like domain"/>
    <property type="match status" value="1"/>
</dbReference>
<dbReference type="PANTHER" id="PTHR11918:SF45">
    <property type="entry name" value="THREONYLCARBAMOYLADENOSINE TRNA METHYLTHIOTRANSFERASE"/>
    <property type="match status" value="1"/>
</dbReference>
<comment type="cofactor">
    <cofactor evidence="1">
        <name>[4Fe-4S] cluster</name>
        <dbReference type="ChEBI" id="CHEBI:49883"/>
    </cofactor>
</comment>
<dbReference type="NCBIfam" id="TIGR01579">
    <property type="entry name" value="MiaB-like-C"/>
    <property type="match status" value="1"/>
</dbReference>
<proteinExistence type="inferred from homology"/>
<keyword evidence="5" id="KW-0963">Cytoplasm</keyword>
<dbReference type="SFLD" id="SFLDS00029">
    <property type="entry name" value="Radical_SAM"/>
    <property type="match status" value="1"/>
</dbReference>
<dbReference type="SFLD" id="SFLDG01061">
    <property type="entry name" value="methylthiotransferase"/>
    <property type="match status" value="1"/>
</dbReference>
<dbReference type="InterPro" id="IPR006467">
    <property type="entry name" value="MiaB-like_bact"/>
</dbReference>
<dbReference type="InterPro" id="IPR005839">
    <property type="entry name" value="Methylthiotransferase"/>
</dbReference>
<evidence type="ECO:0000256" key="14">
    <source>
        <dbReference type="ARBA" id="ARBA00061574"/>
    </source>
</evidence>
<evidence type="ECO:0000256" key="15">
    <source>
        <dbReference type="ARBA" id="ARBA00069898"/>
    </source>
</evidence>
<evidence type="ECO:0000256" key="10">
    <source>
        <dbReference type="ARBA" id="ARBA00023004"/>
    </source>
</evidence>
<keyword evidence="9" id="KW-0479">Metal-binding</keyword>
<dbReference type="PROSITE" id="PS51449">
    <property type="entry name" value="MTTASE_N"/>
    <property type="match status" value="1"/>
</dbReference>
<dbReference type="InterPro" id="IPR034557">
    <property type="entry name" value="ThrcA_tRNA_MEthiotransferase"/>
</dbReference>
<dbReference type="Pfam" id="PF04055">
    <property type="entry name" value="Radical_SAM"/>
    <property type="match status" value="1"/>
</dbReference>
<dbReference type="Gene3D" id="3.40.50.12160">
    <property type="entry name" value="Methylthiotransferase, N-terminal domain"/>
    <property type="match status" value="1"/>
</dbReference>
<organism evidence="18 19">
    <name type="scientific">Coprococcus eutactus</name>
    <dbReference type="NCBI Taxonomy" id="33043"/>
    <lineage>
        <taxon>Bacteria</taxon>
        <taxon>Bacillati</taxon>
        <taxon>Bacillota</taxon>
        <taxon>Clostridia</taxon>
        <taxon>Lachnospirales</taxon>
        <taxon>Lachnospiraceae</taxon>
        <taxon>Coprococcus</taxon>
    </lineage>
</organism>
<keyword evidence="8" id="KW-0819">tRNA processing</keyword>
<gene>
    <name evidence="18" type="ORF">COEU31_11820</name>
</gene>
<dbReference type="SFLD" id="SFLDF00295">
    <property type="entry name" value="threonylcarbamoyladenosine_tRN"/>
    <property type="match status" value="1"/>
</dbReference>
<dbReference type="InterPro" id="IPR013848">
    <property type="entry name" value="Methylthiotransferase_N"/>
</dbReference>
<evidence type="ECO:0000256" key="5">
    <source>
        <dbReference type="ARBA" id="ARBA00022490"/>
    </source>
</evidence>
<keyword evidence="4" id="KW-0004">4Fe-4S</keyword>
<dbReference type="EC" id="2.8.4.5" evidence="3"/>
<keyword evidence="6" id="KW-0808">Transferase</keyword>
<evidence type="ECO:0000256" key="9">
    <source>
        <dbReference type="ARBA" id="ARBA00022723"/>
    </source>
</evidence>
<dbReference type="GO" id="GO:0046872">
    <property type="term" value="F:metal ion binding"/>
    <property type="evidence" value="ECO:0007669"/>
    <property type="project" value="UniProtKB-KW"/>
</dbReference>
<dbReference type="AlphaFoldDB" id="A0AAI9K680"/>
<evidence type="ECO:0000259" key="16">
    <source>
        <dbReference type="PROSITE" id="PS51449"/>
    </source>
</evidence>
<evidence type="ECO:0000256" key="6">
    <source>
        <dbReference type="ARBA" id="ARBA00022679"/>
    </source>
</evidence>